<evidence type="ECO:0000256" key="8">
    <source>
        <dbReference type="ARBA" id="ARBA00022741"/>
    </source>
</evidence>
<dbReference type="EC" id="2.7.6.1" evidence="4"/>
<evidence type="ECO:0000256" key="9">
    <source>
        <dbReference type="ARBA" id="ARBA00022777"/>
    </source>
</evidence>
<dbReference type="GO" id="GO:0009156">
    <property type="term" value="P:ribonucleoside monophosphate biosynthetic process"/>
    <property type="evidence" value="ECO:0007669"/>
    <property type="project" value="InterPro"/>
</dbReference>
<comment type="similarity">
    <text evidence="3">Belongs to the ribose-phosphate pyrophosphokinase family.</text>
</comment>
<keyword evidence="7" id="KW-0545">Nucleotide biosynthesis</keyword>
<evidence type="ECO:0000313" key="16">
    <source>
        <dbReference type="EMBL" id="ODN02299.1"/>
    </source>
</evidence>
<keyword evidence="5" id="KW-0808">Transferase</keyword>
<organism evidence="16 17">
    <name type="scientific">Orchesella cincta</name>
    <name type="common">Springtail</name>
    <name type="synonym">Podura cincta</name>
    <dbReference type="NCBI Taxonomy" id="48709"/>
    <lineage>
        <taxon>Eukaryota</taxon>
        <taxon>Metazoa</taxon>
        <taxon>Ecdysozoa</taxon>
        <taxon>Arthropoda</taxon>
        <taxon>Hexapoda</taxon>
        <taxon>Collembola</taxon>
        <taxon>Entomobryomorpha</taxon>
        <taxon>Entomobryoidea</taxon>
        <taxon>Orchesellidae</taxon>
        <taxon>Orchesellinae</taxon>
        <taxon>Orchesella</taxon>
    </lineage>
</organism>
<dbReference type="NCBIfam" id="TIGR01251">
    <property type="entry name" value="ribP_PPkin"/>
    <property type="match status" value="1"/>
</dbReference>
<comment type="subunit">
    <text evidence="12">Homodimer. The active form is probably a hexamer composed of 3 homodimers.</text>
</comment>
<dbReference type="NCBIfam" id="NF002320">
    <property type="entry name" value="PRK01259.1"/>
    <property type="match status" value="1"/>
</dbReference>
<dbReference type="GO" id="GO:0004749">
    <property type="term" value="F:ribose phosphate diphosphokinase activity"/>
    <property type="evidence" value="ECO:0007669"/>
    <property type="project" value="UniProtKB-EC"/>
</dbReference>
<dbReference type="InterPro" id="IPR005946">
    <property type="entry name" value="Rib-P_diPkinase"/>
</dbReference>
<evidence type="ECO:0000256" key="7">
    <source>
        <dbReference type="ARBA" id="ARBA00022727"/>
    </source>
</evidence>
<keyword evidence="6" id="KW-0479">Metal-binding</keyword>
<dbReference type="UniPathway" id="UPA00087">
    <property type="reaction ID" value="UER00172"/>
</dbReference>
<dbReference type="SUPFAM" id="SSF56112">
    <property type="entry name" value="Protein kinase-like (PK-like)"/>
    <property type="match status" value="1"/>
</dbReference>
<dbReference type="Gene3D" id="3.40.50.2020">
    <property type="match status" value="2"/>
</dbReference>
<feature type="region of interest" description="Disordered" evidence="14">
    <location>
        <begin position="402"/>
        <end position="424"/>
    </location>
</feature>
<evidence type="ECO:0000313" key="17">
    <source>
        <dbReference type="Proteomes" id="UP000094527"/>
    </source>
</evidence>
<evidence type="ECO:0000256" key="1">
    <source>
        <dbReference type="ARBA" id="ARBA00003018"/>
    </source>
</evidence>
<dbReference type="Pfam" id="PF02958">
    <property type="entry name" value="EcKL"/>
    <property type="match status" value="1"/>
</dbReference>
<feature type="domain" description="CHK kinase-like" evidence="15">
    <location>
        <begin position="534"/>
        <end position="737"/>
    </location>
</feature>
<dbReference type="Pfam" id="PF14572">
    <property type="entry name" value="Pribosyl_synth"/>
    <property type="match status" value="1"/>
</dbReference>
<dbReference type="SUPFAM" id="SSF53271">
    <property type="entry name" value="PRTase-like"/>
    <property type="match status" value="1"/>
</dbReference>
<dbReference type="GO" id="GO:0005737">
    <property type="term" value="C:cytoplasm"/>
    <property type="evidence" value="ECO:0007669"/>
    <property type="project" value="TreeGrafter"/>
</dbReference>
<dbReference type="InterPro" id="IPR029099">
    <property type="entry name" value="Pribosyltran_N"/>
</dbReference>
<dbReference type="CDD" id="cd06223">
    <property type="entry name" value="PRTases_typeI"/>
    <property type="match status" value="1"/>
</dbReference>
<keyword evidence="11" id="KW-0460">Magnesium</keyword>
<dbReference type="PANTHER" id="PTHR10210">
    <property type="entry name" value="RIBOSE-PHOSPHATE DIPHOSPHOKINASE FAMILY MEMBER"/>
    <property type="match status" value="1"/>
</dbReference>
<comment type="pathway">
    <text evidence="2">Metabolic intermediate biosynthesis; 5-phospho-alpha-D-ribose 1-diphosphate biosynthesis; 5-phospho-alpha-D-ribose 1-diphosphate from D-ribose 5-phosphate (route I): step 1/1.</text>
</comment>
<proteinExistence type="inferred from homology"/>
<evidence type="ECO:0000259" key="15">
    <source>
        <dbReference type="SMART" id="SM00587"/>
    </source>
</evidence>
<evidence type="ECO:0000256" key="2">
    <source>
        <dbReference type="ARBA" id="ARBA00004996"/>
    </source>
</evidence>
<feature type="compositionally biased region" description="Low complexity" evidence="14">
    <location>
        <begin position="29"/>
        <end position="58"/>
    </location>
</feature>
<dbReference type="GO" id="GO:0000287">
    <property type="term" value="F:magnesium ion binding"/>
    <property type="evidence" value="ECO:0007669"/>
    <property type="project" value="InterPro"/>
</dbReference>
<dbReference type="PROSITE" id="PS00114">
    <property type="entry name" value="PRPP_SYNTHASE"/>
    <property type="match status" value="1"/>
</dbReference>
<evidence type="ECO:0000256" key="12">
    <source>
        <dbReference type="ARBA" id="ARBA00026067"/>
    </source>
</evidence>
<evidence type="ECO:0000256" key="4">
    <source>
        <dbReference type="ARBA" id="ARBA00013247"/>
    </source>
</evidence>
<comment type="catalytic activity">
    <reaction evidence="13">
        <text>D-ribose 5-phosphate + ATP = 5-phospho-alpha-D-ribose 1-diphosphate + AMP + H(+)</text>
        <dbReference type="Rhea" id="RHEA:15609"/>
        <dbReference type="ChEBI" id="CHEBI:15378"/>
        <dbReference type="ChEBI" id="CHEBI:30616"/>
        <dbReference type="ChEBI" id="CHEBI:58017"/>
        <dbReference type="ChEBI" id="CHEBI:78346"/>
        <dbReference type="ChEBI" id="CHEBI:456215"/>
        <dbReference type="EC" id="2.7.6.1"/>
    </reaction>
</comment>
<dbReference type="GO" id="GO:0006015">
    <property type="term" value="P:5-phosphoribose 1-diphosphate biosynthetic process"/>
    <property type="evidence" value="ECO:0007669"/>
    <property type="project" value="UniProtKB-UniPathway"/>
</dbReference>
<dbReference type="EMBL" id="LJIJ01000117">
    <property type="protein sequence ID" value="ODN02299.1"/>
    <property type="molecule type" value="Genomic_DNA"/>
</dbReference>
<keyword evidence="8" id="KW-0547">Nucleotide-binding</keyword>
<reference evidence="16 17" key="1">
    <citation type="journal article" date="2016" name="Genome Biol. Evol.">
        <title>Gene Family Evolution Reflects Adaptation to Soil Environmental Stressors in the Genome of the Collembolan Orchesella cincta.</title>
        <authorList>
            <person name="Faddeeva-Vakhrusheva A."/>
            <person name="Derks M.F."/>
            <person name="Anvar S.Y."/>
            <person name="Agamennone V."/>
            <person name="Suring W."/>
            <person name="Smit S."/>
            <person name="van Straalen N.M."/>
            <person name="Roelofs D."/>
        </authorList>
    </citation>
    <scope>NUCLEOTIDE SEQUENCE [LARGE SCALE GENOMIC DNA]</scope>
    <source>
        <tissue evidence="16">Mixed pool</tissue>
    </source>
</reference>
<dbReference type="InterPro" id="IPR000842">
    <property type="entry name" value="PRib_PP_synth_CS"/>
</dbReference>
<accession>A0A1D2NAM1</accession>
<dbReference type="GO" id="GO:0005524">
    <property type="term" value="F:ATP binding"/>
    <property type="evidence" value="ECO:0007669"/>
    <property type="project" value="UniProtKB-KW"/>
</dbReference>
<dbReference type="AlphaFoldDB" id="A0A1D2NAM1"/>
<evidence type="ECO:0000256" key="10">
    <source>
        <dbReference type="ARBA" id="ARBA00022840"/>
    </source>
</evidence>
<keyword evidence="9 16" id="KW-0418">Kinase</keyword>
<keyword evidence="17" id="KW-1185">Reference proteome</keyword>
<keyword evidence="10" id="KW-0067">ATP-binding</keyword>
<gene>
    <name evidence="16" type="ORF">Ocin01_04388</name>
</gene>
<dbReference type="InterPro" id="IPR029057">
    <property type="entry name" value="PRTase-like"/>
</dbReference>
<dbReference type="InterPro" id="IPR015897">
    <property type="entry name" value="CHK_kinase-like"/>
</dbReference>
<dbReference type="InterPro" id="IPR011009">
    <property type="entry name" value="Kinase-like_dom_sf"/>
</dbReference>
<dbReference type="InterPro" id="IPR004119">
    <property type="entry name" value="EcKL"/>
</dbReference>
<dbReference type="InterPro" id="IPR000836">
    <property type="entry name" value="PRTase_dom"/>
</dbReference>
<dbReference type="STRING" id="48709.A0A1D2NAM1"/>
<dbReference type="Proteomes" id="UP000094527">
    <property type="component" value="Unassembled WGS sequence"/>
</dbReference>
<protein>
    <recommendedName>
        <fullName evidence="4">ribose-phosphate diphosphokinase</fullName>
        <ecNumber evidence="4">2.7.6.1</ecNumber>
    </recommendedName>
</protein>
<dbReference type="PANTHER" id="PTHR10210:SF32">
    <property type="entry name" value="RIBOSE-PHOSPHATE PYROPHOSPHOKINASE 2"/>
    <property type="match status" value="1"/>
</dbReference>
<dbReference type="SMART" id="SM01400">
    <property type="entry name" value="Pribosyltran_N"/>
    <property type="match status" value="1"/>
</dbReference>
<evidence type="ECO:0000256" key="3">
    <source>
        <dbReference type="ARBA" id="ARBA00006478"/>
    </source>
</evidence>
<sequence length="794" mass="89835">MTVDYVPPVLFYLRQGKIDVFTQDLEKSTTGTTTTTTSNNNATSSTSTTSTTPASSEENNNHRKKTEIKRRMPNVKVFSGTSNADLTRRIVDRLGIESGKVVAKKFSNRETCVEIQESVRGEDVFIVQSGSGEVNDNLMELLIMINACKIASASRVTAVIPCYPYARQDKKDKSRAPISAKLVANMLSVAGADHIITMDLHASQIQGFFDIPVDNLYAEPAVLKWIRENIMDWQNAVIVSPDAGGAKRVTSIADRLNVEFALIHKERQKANEVASMVLVGDVKDKVAILVDDMADTCGTICHAAEKLMEAGATKVYAILTHGIFSGPAISRINNACFEAVVVTNTIPQDEHMKACSKIQCIDVSMMFAEAPDNIVWVEGIILNSLEENGGIEAVNKSSLAASRADNQKSDNESSHSHQSVHSTEELKISIGEIELKDESFLGDERMKPMSRIVSGKIKYFPNRHLLQLTNAAKREIAFYTQILPDIKMWIDSRYIDELIEFRVPACFYGKYLRPLDKTPDLDIISHVLDAESLLVLDDLRVYGFGKRHFGSGLIMSEALAAIEEIVKFHAVTWAMQEIDRRKLSWPELYGWQDFGNLYFNLIDNEFLSFQKFIRESNHPKAREIFFKMTKLRPHLLNKLYNLLVPAEHPFPNTLVHMDFWSENLLFRMKEEDKENNVSIHEADLDCCIIDWQMVSYGRPTHDLALLLMLSLEPDDRREHGTELLQYYYELFRKTVEYFGLQLPFDYAMLQKEFNNSCVLATLMAMASIEVVSMEESTQNRFFEALTDLMDDNLL</sequence>
<dbReference type="Gene3D" id="3.90.1200.10">
    <property type="match status" value="1"/>
</dbReference>
<dbReference type="GO" id="GO:0016301">
    <property type="term" value="F:kinase activity"/>
    <property type="evidence" value="ECO:0007669"/>
    <property type="project" value="UniProtKB-KW"/>
</dbReference>
<comment type="function">
    <text evidence="1">Catalyzes the synthesis of phosphoribosylpyrophosphate (PRPP) that is essential for nucleotide synthesis.</text>
</comment>
<feature type="region of interest" description="Disordered" evidence="14">
    <location>
        <begin position="29"/>
        <end position="67"/>
    </location>
</feature>
<name>A0A1D2NAM1_ORCCI</name>
<dbReference type="Pfam" id="PF13793">
    <property type="entry name" value="Pribosyltran_N"/>
    <property type="match status" value="1"/>
</dbReference>
<evidence type="ECO:0000256" key="14">
    <source>
        <dbReference type="SAM" id="MobiDB-lite"/>
    </source>
</evidence>
<evidence type="ECO:0000256" key="6">
    <source>
        <dbReference type="ARBA" id="ARBA00022723"/>
    </source>
</evidence>
<dbReference type="GO" id="GO:0002189">
    <property type="term" value="C:ribose phosphate diphosphokinase complex"/>
    <property type="evidence" value="ECO:0007669"/>
    <property type="project" value="TreeGrafter"/>
</dbReference>
<feature type="compositionally biased region" description="Basic and acidic residues" evidence="14">
    <location>
        <begin position="405"/>
        <end position="415"/>
    </location>
</feature>
<dbReference type="SMART" id="SM00587">
    <property type="entry name" value="CHK"/>
    <property type="match status" value="1"/>
</dbReference>
<dbReference type="GO" id="GO:0006164">
    <property type="term" value="P:purine nucleotide biosynthetic process"/>
    <property type="evidence" value="ECO:0007669"/>
    <property type="project" value="TreeGrafter"/>
</dbReference>
<evidence type="ECO:0000256" key="13">
    <source>
        <dbReference type="ARBA" id="ARBA00049535"/>
    </source>
</evidence>
<comment type="caution">
    <text evidence="16">The sequence shown here is derived from an EMBL/GenBank/DDBJ whole genome shotgun (WGS) entry which is preliminary data.</text>
</comment>
<dbReference type="FunFam" id="3.40.50.2020:FF:000011">
    <property type="entry name" value="Putative ribose-phosphate pyrophosphokinase 1"/>
    <property type="match status" value="1"/>
</dbReference>
<evidence type="ECO:0000256" key="11">
    <source>
        <dbReference type="ARBA" id="ARBA00022842"/>
    </source>
</evidence>
<evidence type="ECO:0000256" key="5">
    <source>
        <dbReference type="ARBA" id="ARBA00022679"/>
    </source>
</evidence>
<dbReference type="OrthoDB" id="413572at2759"/>